<dbReference type="SUPFAM" id="SSF46785">
    <property type="entry name" value="Winged helix' DNA-binding domain"/>
    <property type="match status" value="1"/>
</dbReference>
<dbReference type="Pfam" id="PF00392">
    <property type="entry name" value="GntR"/>
    <property type="match status" value="1"/>
</dbReference>
<dbReference type="SMART" id="SM00345">
    <property type="entry name" value="HTH_GNTR"/>
    <property type="match status" value="1"/>
</dbReference>
<proteinExistence type="predicted"/>
<keyword evidence="2" id="KW-0238">DNA-binding</keyword>
<dbReference type="InterPro" id="IPR000524">
    <property type="entry name" value="Tscrpt_reg_HTH_GntR"/>
</dbReference>
<evidence type="ECO:0000259" key="4">
    <source>
        <dbReference type="SMART" id="SM00345"/>
    </source>
</evidence>
<feature type="domain" description="HTH gntR-type" evidence="4">
    <location>
        <begin position="13"/>
        <end position="70"/>
    </location>
</feature>
<evidence type="ECO:0000256" key="2">
    <source>
        <dbReference type="ARBA" id="ARBA00023125"/>
    </source>
</evidence>
<evidence type="ECO:0000313" key="5">
    <source>
        <dbReference type="EMBL" id="OQO89776.1"/>
    </source>
</evidence>
<reference evidence="5 6" key="1">
    <citation type="submission" date="2017-02" db="EMBL/GenBank/DDBJ databases">
        <title>Draft genome of Saccharomonospora sp. 154.</title>
        <authorList>
            <person name="Alonso-Carmona G.S."/>
            <person name="De La Haba R."/>
            <person name="Vera-Gargallo B."/>
            <person name="Sandoval-Trujillo A.H."/>
            <person name="Ramirez-Duran N."/>
            <person name="Ventosa A."/>
        </authorList>
    </citation>
    <scope>NUCLEOTIDE SEQUENCE [LARGE SCALE GENOMIC DNA]</scope>
    <source>
        <strain evidence="5 6">LRS4.154</strain>
    </source>
</reference>
<accession>A0A1V8ZYC2</accession>
<dbReference type="AlphaFoldDB" id="A0A1V8ZYC2"/>
<dbReference type="InterPro" id="IPR036390">
    <property type="entry name" value="WH_DNA-bd_sf"/>
</dbReference>
<dbReference type="EMBL" id="MWIH01000009">
    <property type="protein sequence ID" value="OQO89776.1"/>
    <property type="molecule type" value="Genomic_DNA"/>
</dbReference>
<evidence type="ECO:0000313" key="6">
    <source>
        <dbReference type="Proteomes" id="UP000192591"/>
    </source>
</evidence>
<dbReference type="GO" id="GO:0003677">
    <property type="term" value="F:DNA binding"/>
    <property type="evidence" value="ECO:0007669"/>
    <property type="project" value="UniProtKB-KW"/>
</dbReference>
<evidence type="ECO:0000256" key="1">
    <source>
        <dbReference type="ARBA" id="ARBA00023015"/>
    </source>
</evidence>
<sequence>MDLAGPEYVWRQVAQHLAERIAAGEFHRRLPNREIIASEYGVSLHSVRRAVRCLAEHGVVTAVNPRGTYLAC</sequence>
<keyword evidence="3" id="KW-0804">Transcription</keyword>
<keyword evidence="1" id="KW-0805">Transcription regulation</keyword>
<keyword evidence="6" id="KW-1185">Reference proteome</keyword>
<dbReference type="GO" id="GO:0003700">
    <property type="term" value="F:DNA-binding transcription factor activity"/>
    <property type="evidence" value="ECO:0007669"/>
    <property type="project" value="InterPro"/>
</dbReference>
<dbReference type="Gene3D" id="1.10.10.10">
    <property type="entry name" value="Winged helix-like DNA-binding domain superfamily/Winged helix DNA-binding domain"/>
    <property type="match status" value="1"/>
</dbReference>
<organism evidence="5 6">
    <name type="scientific">Saccharomonospora piscinae</name>
    <dbReference type="NCBI Taxonomy" id="687388"/>
    <lineage>
        <taxon>Bacteria</taxon>
        <taxon>Bacillati</taxon>
        <taxon>Actinomycetota</taxon>
        <taxon>Actinomycetes</taxon>
        <taxon>Pseudonocardiales</taxon>
        <taxon>Pseudonocardiaceae</taxon>
        <taxon>Saccharomonospora</taxon>
    </lineage>
</organism>
<dbReference type="Proteomes" id="UP000192591">
    <property type="component" value="Unassembled WGS sequence"/>
</dbReference>
<dbReference type="STRING" id="1962155.B1813_22350"/>
<name>A0A1V8ZYC2_SACPI</name>
<evidence type="ECO:0000256" key="3">
    <source>
        <dbReference type="ARBA" id="ARBA00023163"/>
    </source>
</evidence>
<dbReference type="InterPro" id="IPR036388">
    <property type="entry name" value="WH-like_DNA-bd_sf"/>
</dbReference>
<comment type="caution">
    <text evidence="5">The sequence shown here is derived from an EMBL/GenBank/DDBJ whole genome shotgun (WGS) entry which is preliminary data.</text>
</comment>
<gene>
    <name evidence="5" type="ORF">B1813_22350</name>
</gene>
<protein>
    <recommendedName>
        <fullName evidence="4">HTH gntR-type domain-containing protein</fullName>
    </recommendedName>
</protein>